<organism evidence="4 5">
    <name type="scientific">Biformimicrobium ophioploci</name>
    <dbReference type="NCBI Taxonomy" id="3036711"/>
    <lineage>
        <taxon>Bacteria</taxon>
        <taxon>Pseudomonadati</taxon>
        <taxon>Pseudomonadota</taxon>
        <taxon>Gammaproteobacteria</taxon>
        <taxon>Cellvibrionales</taxon>
        <taxon>Microbulbiferaceae</taxon>
        <taxon>Biformimicrobium</taxon>
    </lineage>
</organism>
<proteinExistence type="predicted"/>
<reference evidence="4 5" key="1">
    <citation type="submission" date="2023-04" db="EMBL/GenBank/DDBJ databases">
        <title>Marinobulbifer ophiurae gen. nov., sp. Nov., isolate from tissue of brittle star Ophioplocus japonicus.</title>
        <authorList>
            <person name="Kawano K."/>
            <person name="Sawayama S."/>
            <person name="Nakagawa S."/>
        </authorList>
    </citation>
    <scope>NUCLEOTIDE SEQUENCE [LARGE SCALE GENOMIC DNA]</scope>
    <source>
        <strain evidence="4 5">NKW57</strain>
    </source>
</reference>
<dbReference type="SUPFAM" id="SSF56925">
    <property type="entry name" value="OMPA-like"/>
    <property type="match status" value="1"/>
</dbReference>
<sequence>MKRMVAALALYLLATPALSEDKDTVSLYLNTGTYFFDSSRPEEFVGDDFPNDSYADSTGIGIGIGYNITEHWSFEGYYSRFDTDLKDSGIDVRVDVYHLDFMYNFHRWLDCWTPYVAFGLGETWLDGELNEEDRSLQGNLGMGLKFHSGNRIQYRFEVRGYRDDDFTDARVTFGIGYLFGGDDWRYHN</sequence>
<evidence type="ECO:0000313" key="5">
    <source>
        <dbReference type="Proteomes" id="UP001224392"/>
    </source>
</evidence>
<evidence type="ECO:0000256" key="1">
    <source>
        <dbReference type="ARBA" id="ARBA00022729"/>
    </source>
</evidence>
<dbReference type="RefSeq" id="WP_285762691.1">
    <property type="nucleotide sequence ID" value="NZ_BSYJ01000001.1"/>
</dbReference>
<dbReference type="InterPro" id="IPR027385">
    <property type="entry name" value="Beta-barrel_OMP"/>
</dbReference>
<keyword evidence="1 2" id="KW-0732">Signal</keyword>
<dbReference type="Proteomes" id="UP001224392">
    <property type="component" value="Unassembled WGS sequence"/>
</dbReference>
<protein>
    <recommendedName>
        <fullName evidence="3">Outer membrane protein beta-barrel domain-containing protein</fullName>
    </recommendedName>
</protein>
<keyword evidence="5" id="KW-1185">Reference proteome</keyword>
<accession>A0ABQ6LVS2</accession>
<dbReference type="Gene3D" id="2.40.160.20">
    <property type="match status" value="1"/>
</dbReference>
<evidence type="ECO:0000259" key="3">
    <source>
        <dbReference type="Pfam" id="PF13505"/>
    </source>
</evidence>
<gene>
    <name evidence="4" type="ORF">MNKW57_05070</name>
</gene>
<feature type="domain" description="Outer membrane protein beta-barrel" evidence="3">
    <location>
        <begin position="6"/>
        <end position="179"/>
    </location>
</feature>
<name>A0ABQ6LVS2_9GAMM</name>
<evidence type="ECO:0000313" key="4">
    <source>
        <dbReference type="EMBL" id="GMG86186.1"/>
    </source>
</evidence>
<feature type="signal peptide" evidence="2">
    <location>
        <begin position="1"/>
        <end position="19"/>
    </location>
</feature>
<dbReference type="Pfam" id="PF13505">
    <property type="entry name" value="OMP_b-brl"/>
    <property type="match status" value="1"/>
</dbReference>
<dbReference type="EMBL" id="BSYJ01000001">
    <property type="protein sequence ID" value="GMG86186.1"/>
    <property type="molecule type" value="Genomic_DNA"/>
</dbReference>
<feature type="chain" id="PRO_5045474344" description="Outer membrane protein beta-barrel domain-containing protein" evidence="2">
    <location>
        <begin position="20"/>
        <end position="188"/>
    </location>
</feature>
<dbReference type="InterPro" id="IPR011250">
    <property type="entry name" value="OMP/PagP_B-barrel"/>
</dbReference>
<evidence type="ECO:0000256" key="2">
    <source>
        <dbReference type="SAM" id="SignalP"/>
    </source>
</evidence>
<comment type="caution">
    <text evidence="4">The sequence shown here is derived from an EMBL/GenBank/DDBJ whole genome shotgun (WGS) entry which is preliminary data.</text>
</comment>